<dbReference type="PANTHER" id="PTHR33676:SF3">
    <property type="entry name" value="COLD-REGULATED PROTEIN 27"/>
    <property type="match status" value="1"/>
</dbReference>
<dbReference type="EMBL" id="OZ021737">
    <property type="protein sequence ID" value="CAK9317153.1"/>
    <property type="molecule type" value="Genomic_DNA"/>
</dbReference>
<sequence length="242" mass="26979">MELLPRNLENLKAVETRSDSLVSEFAKDESTEFALPVESSSQGTHMTDSLPSDWTDEKHHLFLESMEASFVSQMFDTAHSVGSCPSKENSSRTKLLGQSQSASHVHSHFGQFKVLRRGSWKNINFEPTDSRSNLLNDDQALSHNPWIHHFRAARKNKNLACKSQTIGSRGRNLSPFTAANNSGPMHACESNLSQQYISSNKEASDQNFVDEDREAEKGSSDCNGKRVKIPETNSLINDQVVP</sequence>
<protein>
    <submittedName>
        <fullName evidence="2">Uncharacterized protein</fullName>
    </submittedName>
</protein>
<feature type="compositionally biased region" description="Polar residues" evidence="1">
    <location>
        <begin position="231"/>
        <end position="242"/>
    </location>
</feature>
<evidence type="ECO:0000256" key="1">
    <source>
        <dbReference type="SAM" id="MobiDB-lite"/>
    </source>
</evidence>
<feature type="region of interest" description="Disordered" evidence="1">
    <location>
        <begin position="201"/>
        <end position="242"/>
    </location>
</feature>
<organism evidence="2 3">
    <name type="scientific">Citrullus colocynthis</name>
    <name type="common">colocynth</name>
    <dbReference type="NCBI Taxonomy" id="252529"/>
    <lineage>
        <taxon>Eukaryota</taxon>
        <taxon>Viridiplantae</taxon>
        <taxon>Streptophyta</taxon>
        <taxon>Embryophyta</taxon>
        <taxon>Tracheophyta</taxon>
        <taxon>Spermatophyta</taxon>
        <taxon>Magnoliopsida</taxon>
        <taxon>eudicotyledons</taxon>
        <taxon>Gunneridae</taxon>
        <taxon>Pentapetalae</taxon>
        <taxon>rosids</taxon>
        <taxon>fabids</taxon>
        <taxon>Cucurbitales</taxon>
        <taxon>Cucurbitaceae</taxon>
        <taxon>Benincaseae</taxon>
        <taxon>Citrullus</taxon>
    </lineage>
</organism>
<accession>A0ABP0YDU3</accession>
<reference evidence="2 3" key="1">
    <citation type="submission" date="2024-03" db="EMBL/GenBank/DDBJ databases">
        <authorList>
            <person name="Gkanogiannis A."/>
            <person name="Becerra Lopez-Lavalle L."/>
        </authorList>
    </citation>
    <scope>NUCLEOTIDE SEQUENCE [LARGE SCALE GENOMIC DNA]</scope>
</reference>
<keyword evidence="3" id="KW-1185">Reference proteome</keyword>
<evidence type="ECO:0000313" key="3">
    <source>
        <dbReference type="Proteomes" id="UP001642487"/>
    </source>
</evidence>
<dbReference type="InterPro" id="IPR044678">
    <property type="entry name" value="COR27/28"/>
</dbReference>
<dbReference type="Proteomes" id="UP001642487">
    <property type="component" value="Chromosome 3"/>
</dbReference>
<gene>
    <name evidence="2" type="ORF">CITCOLO1_LOCUS9050</name>
</gene>
<dbReference type="PANTHER" id="PTHR33676">
    <property type="entry name" value="COLD REGULATED PROTEIN 27"/>
    <property type="match status" value="1"/>
</dbReference>
<name>A0ABP0YDU3_9ROSI</name>
<evidence type="ECO:0000313" key="2">
    <source>
        <dbReference type="EMBL" id="CAK9317153.1"/>
    </source>
</evidence>
<proteinExistence type="predicted"/>